<dbReference type="PANTHER" id="PTHR43790">
    <property type="entry name" value="CARBOHYDRATE TRANSPORT ATP-BINDING PROTEIN MG119-RELATED"/>
    <property type="match status" value="1"/>
</dbReference>
<dbReference type="SUPFAM" id="SSF52540">
    <property type="entry name" value="P-loop containing nucleoside triphosphate hydrolases"/>
    <property type="match status" value="2"/>
</dbReference>
<dbReference type="CDD" id="cd03215">
    <property type="entry name" value="ABC_Carb_Monos_II"/>
    <property type="match status" value="1"/>
</dbReference>
<accession>A0A3A1YVP6</accession>
<dbReference type="PROSITE" id="PS50893">
    <property type="entry name" value="ABC_TRANSPORTER_2"/>
    <property type="match status" value="2"/>
</dbReference>
<keyword evidence="3" id="KW-0762">Sugar transport</keyword>
<dbReference type="SMART" id="SM00382">
    <property type="entry name" value="AAA"/>
    <property type="match status" value="2"/>
</dbReference>
<dbReference type="CDD" id="cd03216">
    <property type="entry name" value="ABC_Carb_Monos_I"/>
    <property type="match status" value="1"/>
</dbReference>
<dbReference type="PANTHER" id="PTHR43790:SF9">
    <property type="entry name" value="GALACTOFURANOSE TRANSPORTER ATP-BINDING PROTEIN YTFR"/>
    <property type="match status" value="1"/>
</dbReference>
<dbReference type="InterPro" id="IPR003439">
    <property type="entry name" value="ABC_transporter-like_ATP-bd"/>
</dbReference>
<keyword evidence="1" id="KW-0813">Transport</keyword>
<dbReference type="InterPro" id="IPR003593">
    <property type="entry name" value="AAA+_ATPase"/>
</dbReference>
<evidence type="ECO:0000256" key="6">
    <source>
        <dbReference type="ARBA" id="ARBA00022840"/>
    </source>
</evidence>
<protein>
    <recommendedName>
        <fullName evidence="7">ABC transporter domain-containing protein</fullName>
    </recommendedName>
</protein>
<dbReference type="EMBL" id="NQYH01000003">
    <property type="protein sequence ID" value="RIY41616.1"/>
    <property type="molecule type" value="Genomic_DNA"/>
</dbReference>
<evidence type="ECO:0000313" key="9">
    <source>
        <dbReference type="Proteomes" id="UP000266206"/>
    </source>
</evidence>
<organism evidence="8 9">
    <name type="scientific">Neopusillimonas maritima</name>
    <dbReference type="NCBI Taxonomy" id="2026239"/>
    <lineage>
        <taxon>Bacteria</taxon>
        <taxon>Pseudomonadati</taxon>
        <taxon>Pseudomonadota</taxon>
        <taxon>Betaproteobacteria</taxon>
        <taxon>Burkholderiales</taxon>
        <taxon>Alcaligenaceae</taxon>
        <taxon>Neopusillimonas</taxon>
    </lineage>
</organism>
<keyword evidence="4" id="KW-0677">Repeat</keyword>
<keyword evidence="5" id="KW-0547">Nucleotide-binding</keyword>
<dbReference type="Gene3D" id="3.40.50.300">
    <property type="entry name" value="P-loop containing nucleotide triphosphate hydrolases"/>
    <property type="match status" value="2"/>
</dbReference>
<dbReference type="InterPro" id="IPR027417">
    <property type="entry name" value="P-loop_NTPase"/>
</dbReference>
<evidence type="ECO:0000256" key="5">
    <source>
        <dbReference type="ARBA" id="ARBA00022741"/>
    </source>
</evidence>
<evidence type="ECO:0000256" key="2">
    <source>
        <dbReference type="ARBA" id="ARBA00022475"/>
    </source>
</evidence>
<dbReference type="InterPro" id="IPR017871">
    <property type="entry name" value="ABC_transporter-like_CS"/>
</dbReference>
<keyword evidence="2" id="KW-0472">Membrane</keyword>
<dbReference type="AlphaFoldDB" id="A0A3A1YVP6"/>
<dbReference type="GO" id="GO:0016887">
    <property type="term" value="F:ATP hydrolysis activity"/>
    <property type="evidence" value="ECO:0007669"/>
    <property type="project" value="InterPro"/>
</dbReference>
<dbReference type="InterPro" id="IPR050107">
    <property type="entry name" value="ABC_carbohydrate_import_ATPase"/>
</dbReference>
<dbReference type="GO" id="GO:0005524">
    <property type="term" value="F:ATP binding"/>
    <property type="evidence" value="ECO:0007669"/>
    <property type="project" value="UniProtKB-KW"/>
</dbReference>
<reference evidence="8 9" key="1">
    <citation type="submission" date="2017-08" db="EMBL/GenBank/DDBJ databases">
        <title>Pusillimonas indicus sp. nov., a member of the family Alcaligenaceae isolated from surface seawater.</title>
        <authorList>
            <person name="Li J."/>
        </authorList>
    </citation>
    <scope>NUCLEOTIDE SEQUENCE [LARGE SCALE GENOMIC DNA]</scope>
    <source>
        <strain evidence="8 9">L52-1-41</strain>
    </source>
</reference>
<keyword evidence="6" id="KW-0067">ATP-binding</keyword>
<feature type="domain" description="ABC transporter" evidence="7">
    <location>
        <begin position="1"/>
        <end position="219"/>
    </location>
</feature>
<evidence type="ECO:0000313" key="8">
    <source>
        <dbReference type="EMBL" id="RIY41616.1"/>
    </source>
</evidence>
<evidence type="ECO:0000256" key="1">
    <source>
        <dbReference type="ARBA" id="ARBA00022448"/>
    </source>
</evidence>
<gene>
    <name evidence="8" type="ORF">CJP73_05735</name>
</gene>
<dbReference type="Proteomes" id="UP000266206">
    <property type="component" value="Unassembled WGS sequence"/>
</dbReference>
<dbReference type="OrthoDB" id="9776369at2"/>
<name>A0A3A1YVP6_9BURK</name>
<feature type="domain" description="ABC transporter" evidence="7">
    <location>
        <begin position="230"/>
        <end position="476"/>
    </location>
</feature>
<evidence type="ECO:0000256" key="3">
    <source>
        <dbReference type="ARBA" id="ARBA00022597"/>
    </source>
</evidence>
<sequence>MDLDVRAGEVHVLFGENGAGKSTLINIICGALPPSSGQIFIDGKPVTFRSVQDARHAGVSVVYQEFSLAPDMTVEENLFLANEKRGWSGLLHKKAMRTTALQHFQRLGFHISPDALVGSLSRAECQMVEIAKAALTEPRILILDEPTASLTEAETTQLFELIRGLKRSGVGVIYISHRISEIQQIGDRVTVMRDGRHIATVGASETDRKQLVELMTGRSFGGFYPEIQFSPTETLLTVSSLSTVNGKVRDASLTVRRGEIVGLAGLVGCGKSEIGRACFGVEPRAGGAIQLGDIDLSHATPRDFIQSGVAYVTNDRIHEGMLLCRSVRENISLASLKSPTLLRSGMLSRKAEKRESFDMAKRMSLAPLDIERTAQGFSGGNMQKALLGRFLAREPQLLILDEPTVGIDVNAKAEIYAVLEQLVSAGMAVLLISSDLPEVLSLSNRVYVVREGLIVDELTGDKRTEENALSGFFVKE</sequence>
<comment type="caution">
    <text evidence="8">The sequence shown here is derived from an EMBL/GenBank/DDBJ whole genome shotgun (WGS) entry which is preliminary data.</text>
</comment>
<dbReference type="Pfam" id="PF00005">
    <property type="entry name" value="ABC_tran"/>
    <property type="match status" value="2"/>
</dbReference>
<evidence type="ECO:0000256" key="4">
    <source>
        <dbReference type="ARBA" id="ARBA00022737"/>
    </source>
</evidence>
<evidence type="ECO:0000259" key="7">
    <source>
        <dbReference type="PROSITE" id="PS50893"/>
    </source>
</evidence>
<keyword evidence="2" id="KW-1003">Cell membrane</keyword>
<proteinExistence type="predicted"/>
<dbReference type="PROSITE" id="PS00211">
    <property type="entry name" value="ABC_TRANSPORTER_1"/>
    <property type="match status" value="1"/>
</dbReference>